<name>A0A3L8E344_OOCBI</name>
<dbReference type="SUPFAM" id="SSF56219">
    <property type="entry name" value="DNase I-like"/>
    <property type="match status" value="1"/>
</dbReference>
<accession>A0A3L8E344</accession>
<dbReference type="OrthoDB" id="7555409at2759"/>
<gene>
    <name evidence="3" type="ORF">DMN91_000923</name>
</gene>
<evidence type="ECO:0008006" key="5">
    <source>
        <dbReference type="Google" id="ProtNLM"/>
    </source>
</evidence>
<feature type="coiled-coil region" evidence="1">
    <location>
        <begin position="322"/>
        <end position="349"/>
    </location>
</feature>
<organism evidence="3 4">
    <name type="scientific">Ooceraea biroi</name>
    <name type="common">Clonal raider ant</name>
    <name type="synonym">Cerapachys biroi</name>
    <dbReference type="NCBI Taxonomy" id="2015173"/>
    <lineage>
        <taxon>Eukaryota</taxon>
        <taxon>Metazoa</taxon>
        <taxon>Ecdysozoa</taxon>
        <taxon>Arthropoda</taxon>
        <taxon>Hexapoda</taxon>
        <taxon>Insecta</taxon>
        <taxon>Pterygota</taxon>
        <taxon>Neoptera</taxon>
        <taxon>Endopterygota</taxon>
        <taxon>Hymenoptera</taxon>
        <taxon>Apocrita</taxon>
        <taxon>Aculeata</taxon>
        <taxon>Formicoidea</taxon>
        <taxon>Formicidae</taxon>
        <taxon>Dorylinae</taxon>
        <taxon>Ooceraea</taxon>
    </lineage>
</organism>
<keyword evidence="1" id="KW-0175">Coiled coil</keyword>
<evidence type="ECO:0000256" key="1">
    <source>
        <dbReference type="SAM" id="Coils"/>
    </source>
</evidence>
<dbReference type="EMBL" id="QOIP01000001">
    <property type="protein sequence ID" value="RLU27124.1"/>
    <property type="molecule type" value="Genomic_DNA"/>
</dbReference>
<protein>
    <recommendedName>
        <fullName evidence="5">Endonuclease/exonuclease/phosphatase domain-containing protein</fullName>
    </recommendedName>
</protein>
<evidence type="ECO:0000256" key="2">
    <source>
        <dbReference type="SAM" id="MobiDB-lite"/>
    </source>
</evidence>
<dbReference type="Proteomes" id="UP000279307">
    <property type="component" value="Chromosome 1"/>
</dbReference>
<dbReference type="InterPro" id="IPR036691">
    <property type="entry name" value="Endo/exonu/phosph_ase_sf"/>
</dbReference>
<feature type="region of interest" description="Disordered" evidence="2">
    <location>
        <begin position="45"/>
        <end position="74"/>
    </location>
</feature>
<comment type="caution">
    <text evidence="3">The sequence shown here is derived from an EMBL/GenBank/DDBJ whole genome shotgun (WGS) entry which is preliminary data.</text>
</comment>
<dbReference type="AlphaFoldDB" id="A0A3L8E344"/>
<proteinExistence type="predicted"/>
<evidence type="ECO:0000313" key="4">
    <source>
        <dbReference type="Proteomes" id="UP000279307"/>
    </source>
</evidence>
<dbReference type="Gene3D" id="3.60.10.10">
    <property type="entry name" value="Endonuclease/exonuclease/phosphatase"/>
    <property type="match status" value="1"/>
</dbReference>
<feature type="compositionally biased region" description="Basic and acidic residues" evidence="2">
    <location>
        <begin position="45"/>
        <end position="68"/>
    </location>
</feature>
<reference evidence="3 4" key="1">
    <citation type="journal article" date="2018" name="Genome Res.">
        <title>The genomic architecture and molecular evolution of ant odorant receptors.</title>
        <authorList>
            <person name="McKenzie S.K."/>
            <person name="Kronauer D.J.C."/>
        </authorList>
    </citation>
    <scope>NUCLEOTIDE SEQUENCE [LARGE SCALE GENOMIC DNA]</scope>
    <source>
        <strain evidence="3">Clonal line C1</strain>
    </source>
</reference>
<sequence length="429" mass="51649">MKTLKDIIDEGKRNYRLMEVRLRIVEEKIEGWNKKWKEFQEFKEAYEEERREREERWSENEERKRSLREAGSSSSIYTRQSSEWLSRGSGSSDDRLSSREVRSMRRLVAEKEKDERKKNIIVRGMSTEGTLEECMIRIQTLLRDKLKVDSKVWQVRRSGRVLIARLENEEEKRKVMKRMCETWIEEKDWCRIKSKLPNSHSWWSVHAEKRKGKGRASGGIIIGKRTDWKEDEEEVTRIQITGIDVAQVKLVLEDVTLNVFTIYNKNKDKNSGGRRSKNKDRREGLEDLFRRIEEICEGEGIIIGRDFNIRIGELESNGEEEYATVRKKVRRIYNELTEEEEEEEEVDKDAGCETTEAKWRKLKDRVLESLVYKKIGKGRKRNMGYKDWWNKDCTRKKREVKRNYRRWRGETRTKEEFLVSRREFRKLLE</sequence>
<evidence type="ECO:0000313" key="3">
    <source>
        <dbReference type="EMBL" id="RLU27124.1"/>
    </source>
</evidence>